<dbReference type="InterPro" id="IPR032466">
    <property type="entry name" value="Metal_Hydrolase"/>
</dbReference>
<reference evidence="4 5" key="1">
    <citation type="submission" date="2023-03" db="EMBL/GenBank/DDBJ databases">
        <title>Description of Hydrogenimonas sp. ISO32.</title>
        <authorList>
            <person name="Mino S."/>
            <person name="Fukazawa S."/>
            <person name="Sawabe T."/>
        </authorList>
    </citation>
    <scope>NUCLEOTIDE SEQUENCE [LARGE SCALE GENOMIC DNA]</scope>
    <source>
        <strain evidence="4 5">ISO32</strain>
    </source>
</reference>
<dbReference type="PANTHER" id="PTHR46124:SF2">
    <property type="entry name" value="D-AMINOACYL-TRNA DEACYLASE"/>
    <property type="match status" value="1"/>
</dbReference>
<keyword evidence="5" id="KW-1185">Reference proteome</keyword>
<name>A0ABM8FPU9_9BACT</name>
<evidence type="ECO:0000313" key="5">
    <source>
        <dbReference type="Proteomes" id="UP001321445"/>
    </source>
</evidence>
<dbReference type="PIRSF" id="PIRSF005902">
    <property type="entry name" value="DNase_TatD"/>
    <property type="match status" value="1"/>
</dbReference>
<dbReference type="PROSITE" id="PS01090">
    <property type="entry name" value="TATD_2"/>
    <property type="match status" value="1"/>
</dbReference>
<accession>A0ABM8FPU9</accession>
<dbReference type="SUPFAM" id="SSF51556">
    <property type="entry name" value="Metallo-dependent hydrolases"/>
    <property type="match status" value="1"/>
</dbReference>
<dbReference type="Gene3D" id="3.20.20.140">
    <property type="entry name" value="Metal-dependent hydrolases"/>
    <property type="match status" value="1"/>
</dbReference>
<dbReference type="InterPro" id="IPR018228">
    <property type="entry name" value="DNase_TatD-rel_CS"/>
</dbReference>
<dbReference type="EMBL" id="AP027370">
    <property type="protein sequence ID" value="BDY13911.1"/>
    <property type="molecule type" value="Genomic_DNA"/>
</dbReference>
<evidence type="ECO:0000256" key="2">
    <source>
        <dbReference type="ARBA" id="ARBA00022723"/>
    </source>
</evidence>
<dbReference type="NCBIfam" id="TIGR00010">
    <property type="entry name" value="YchF/TatD family DNA exonuclease"/>
    <property type="match status" value="1"/>
</dbReference>
<dbReference type="InterPro" id="IPR001130">
    <property type="entry name" value="TatD-like"/>
</dbReference>
<dbReference type="PANTHER" id="PTHR46124">
    <property type="entry name" value="D-AMINOACYL-TRNA DEACYLASE"/>
    <property type="match status" value="1"/>
</dbReference>
<evidence type="ECO:0000313" key="4">
    <source>
        <dbReference type="EMBL" id="BDY13911.1"/>
    </source>
</evidence>
<dbReference type="CDD" id="cd01310">
    <property type="entry name" value="TatD_DNAse"/>
    <property type="match status" value="1"/>
</dbReference>
<sequence length="261" mass="29543">MIIDTHCHLDDPRFDDDLEEVIARAREHGVRGFLIPGADPDTLQKAQAIAHRFDGVYYAAGVHPYDTQKYDEALLREHLKDEKCIAVGECGLDYYRLSEDEAQKHEEVAEQKRVFGRQIELAKAVGKPLIVHIRDASDDSMQMLIDHGAGEVGGVLHCYNADEQLLKLADYGFYYGIGGVVTFKNAKKLPHVLPKIPYGRLVVETDAPYLTPHPFRGKRNEPYYTVFVVERIADILGKSVEEIERVTTENACRLFRPFSTV</sequence>
<evidence type="ECO:0000256" key="1">
    <source>
        <dbReference type="ARBA" id="ARBA00009275"/>
    </source>
</evidence>
<dbReference type="PROSITE" id="PS01091">
    <property type="entry name" value="TATD_3"/>
    <property type="match status" value="1"/>
</dbReference>
<keyword evidence="3" id="KW-0378">Hydrolase</keyword>
<organism evidence="4 5">
    <name type="scientific">Hydrogenimonas cancrithermarum</name>
    <dbReference type="NCBI Taxonomy" id="2993563"/>
    <lineage>
        <taxon>Bacteria</taxon>
        <taxon>Pseudomonadati</taxon>
        <taxon>Campylobacterota</taxon>
        <taxon>Epsilonproteobacteria</taxon>
        <taxon>Campylobacterales</taxon>
        <taxon>Hydrogenimonadaceae</taxon>
        <taxon>Hydrogenimonas</taxon>
    </lineage>
</organism>
<proteinExistence type="inferred from homology"/>
<evidence type="ECO:0000256" key="3">
    <source>
        <dbReference type="ARBA" id="ARBA00022801"/>
    </source>
</evidence>
<dbReference type="RefSeq" id="WP_286336851.1">
    <property type="nucleotide sequence ID" value="NZ_AP027370.1"/>
</dbReference>
<dbReference type="Proteomes" id="UP001321445">
    <property type="component" value="Chromosome"/>
</dbReference>
<dbReference type="Pfam" id="PF01026">
    <property type="entry name" value="TatD_DNase"/>
    <property type="match status" value="1"/>
</dbReference>
<gene>
    <name evidence="4" type="ORF">HCR_22230</name>
</gene>
<protein>
    <submittedName>
        <fullName evidence="4">TatD-related deoxyribonuclease</fullName>
    </submittedName>
</protein>
<comment type="similarity">
    <text evidence="1">Belongs to the metallo-dependent hydrolases superfamily. TatD-type hydrolase family.</text>
</comment>
<dbReference type="PROSITE" id="PS01137">
    <property type="entry name" value="TATD_1"/>
    <property type="match status" value="1"/>
</dbReference>
<keyword evidence="2" id="KW-0479">Metal-binding</keyword>
<dbReference type="InterPro" id="IPR015991">
    <property type="entry name" value="TatD/YcfH-like"/>
</dbReference>